<reference evidence="8" key="1">
    <citation type="submission" date="2022-01" db="EMBL/GenBank/DDBJ databases">
        <authorList>
            <person name="King R."/>
        </authorList>
    </citation>
    <scope>NUCLEOTIDE SEQUENCE</scope>
</reference>
<feature type="coiled-coil region" evidence="6">
    <location>
        <begin position="230"/>
        <end position="258"/>
    </location>
</feature>
<keyword evidence="9" id="KW-1185">Reference proteome</keyword>
<evidence type="ECO:0000256" key="1">
    <source>
        <dbReference type="ARBA" id="ARBA00011764"/>
    </source>
</evidence>
<dbReference type="InterPro" id="IPR028002">
    <property type="entry name" value="Myb_DNA-bind_5"/>
</dbReference>
<keyword evidence="6" id="KW-0175">Coiled coil</keyword>
<dbReference type="PANTHER" id="PTHR23098:SF16">
    <property type="entry name" value="REGULATORY PROTEIN ZESTE"/>
    <property type="match status" value="1"/>
</dbReference>
<feature type="domain" description="Myb/SANT-like DNA-binding" evidence="7">
    <location>
        <begin position="2"/>
        <end position="68"/>
    </location>
</feature>
<dbReference type="GO" id="GO:0005634">
    <property type="term" value="C:nucleus"/>
    <property type="evidence" value="ECO:0007669"/>
    <property type="project" value="TreeGrafter"/>
</dbReference>
<evidence type="ECO:0000259" key="7">
    <source>
        <dbReference type="Pfam" id="PF13873"/>
    </source>
</evidence>
<accession>A0A9N9SHB1</accession>
<proteinExistence type="predicted"/>
<gene>
    <name evidence="8" type="ORF">PHAECO_LOCUS7038</name>
</gene>
<evidence type="ECO:0000256" key="2">
    <source>
        <dbReference type="ARBA" id="ARBA00016807"/>
    </source>
</evidence>
<evidence type="ECO:0000313" key="8">
    <source>
        <dbReference type="EMBL" id="CAG9819868.1"/>
    </source>
</evidence>
<comment type="subunit">
    <text evidence="1">Self-associates forming complexes of several hundred monomers.</text>
</comment>
<dbReference type="Pfam" id="PF13873">
    <property type="entry name" value="Myb_DNA-bind_5"/>
    <property type="match status" value="1"/>
</dbReference>
<dbReference type="AlphaFoldDB" id="A0A9N9SHB1"/>
<evidence type="ECO:0000256" key="4">
    <source>
        <dbReference type="ARBA" id="ARBA00023163"/>
    </source>
</evidence>
<protein>
    <recommendedName>
        <fullName evidence="2">Regulatory protein zeste</fullName>
    </recommendedName>
</protein>
<dbReference type="OrthoDB" id="7543230at2759"/>
<keyword evidence="4" id="KW-0804">Transcription</keyword>
<organism evidence="8 9">
    <name type="scientific">Phaedon cochleariae</name>
    <name type="common">Mustard beetle</name>
    <dbReference type="NCBI Taxonomy" id="80249"/>
    <lineage>
        <taxon>Eukaryota</taxon>
        <taxon>Metazoa</taxon>
        <taxon>Ecdysozoa</taxon>
        <taxon>Arthropoda</taxon>
        <taxon>Hexapoda</taxon>
        <taxon>Insecta</taxon>
        <taxon>Pterygota</taxon>
        <taxon>Neoptera</taxon>
        <taxon>Endopterygota</taxon>
        <taxon>Coleoptera</taxon>
        <taxon>Polyphaga</taxon>
        <taxon>Cucujiformia</taxon>
        <taxon>Chrysomeloidea</taxon>
        <taxon>Chrysomelidae</taxon>
        <taxon>Chrysomelinae</taxon>
        <taxon>Chrysomelini</taxon>
        <taxon>Phaedon</taxon>
    </lineage>
</organism>
<dbReference type="PANTHER" id="PTHR23098">
    <property type="entry name" value="AGAP001331-PA-RELATED"/>
    <property type="match status" value="1"/>
</dbReference>
<reference evidence="8" key="2">
    <citation type="submission" date="2022-10" db="EMBL/GenBank/DDBJ databases">
        <authorList>
            <consortium name="ENA_rothamsted_submissions"/>
            <consortium name="culmorum"/>
            <person name="King R."/>
        </authorList>
    </citation>
    <scope>NUCLEOTIDE SEQUENCE</scope>
</reference>
<name>A0A9N9SHB1_PHACE</name>
<dbReference type="Proteomes" id="UP001153737">
    <property type="component" value="Chromosome 3"/>
</dbReference>
<comment type="function">
    <text evidence="5">Involved in transvection phenomena (= synapsis-dependent gene expression), where the synaptic pairing of chromosomes carrying genes with which zeste interacts influences the expression of these genes. Zeste binds to DNA and stimulates transcription from a nearby promoter.</text>
</comment>
<keyword evidence="3" id="KW-0805">Transcription regulation</keyword>
<evidence type="ECO:0000313" key="9">
    <source>
        <dbReference type="Proteomes" id="UP001153737"/>
    </source>
</evidence>
<evidence type="ECO:0000256" key="5">
    <source>
        <dbReference type="ARBA" id="ARBA00025466"/>
    </source>
</evidence>
<sequence>MEQKKILLEFIKKHPNLASGKFSNNFSQKEAQRLWQELTVILNSCGTDKDWKSWRKTWQDIRSRTKIKNSEYHKQRRRTGGGPCPEITTNEFENEVLDTIKLVSIQGHQEVLESATDFTFDSSHDNESVFEDDRLDDDYTQKIDEVPRALRDHNSVMISELTSSEAIPSAVPVAKQNPEVPIMKKKFPRAPRKKLIYASEAAENYKASLDKKNAIKSKYYEKKLTILERIAVAKEQSAAAKERAATALERSANAAEEIASELSTGIKAILEAFC</sequence>
<evidence type="ECO:0000256" key="3">
    <source>
        <dbReference type="ARBA" id="ARBA00023015"/>
    </source>
</evidence>
<dbReference type="EMBL" id="OU896709">
    <property type="protein sequence ID" value="CAG9819868.1"/>
    <property type="molecule type" value="Genomic_DNA"/>
</dbReference>
<evidence type="ECO:0000256" key="6">
    <source>
        <dbReference type="SAM" id="Coils"/>
    </source>
</evidence>